<feature type="transmembrane region" description="Helical" evidence="1">
    <location>
        <begin position="53"/>
        <end position="76"/>
    </location>
</feature>
<reference evidence="3" key="1">
    <citation type="journal article" date="2016" name="Nature">
        <title>Genome evolution in the allotetraploid frog Xenopus laevis.</title>
        <authorList>
            <person name="Session A.M."/>
            <person name="Uno Y."/>
            <person name="Kwon T."/>
            <person name="Chapman J.A."/>
            <person name="Toyoda A."/>
            <person name="Takahashi S."/>
            <person name="Fukui A."/>
            <person name="Hikosaka A."/>
            <person name="Suzuki A."/>
            <person name="Kondo M."/>
            <person name="van Heeringen S.J."/>
            <person name="Quigley I."/>
            <person name="Heinz S."/>
            <person name="Ogino H."/>
            <person name="Ochi H."/>
            <person name="Hellsten U."/>
            <person name="Lyons J.B."/>
            <person name="Simakov O."/>
            <person name="Putnam N."/>
            <person name="Stites J."/>
            <person name="Kuroki Y."/>
            <person name="Tanaka T."/>
            <person name="Michiue T."/>
            <person name="Watanabe M."/>
            <person name="Bogdanovic O."/>
            <person name="Lister R."/>
            <person name="Georgiou G."/>
            <person name="Paranjpe S.S."/>
            <person name="van Kruijsbergen I."/>
            <person name="Shu S."/>
            <person name="Carlson J."/>
            <person name="Kinoshita T."/>
            <person name="Ohta Y."/>
            <person name="Mawaribuchi S."/>
            <person name="Jenkins J."/>
            <person name="Grimwood J."/>
            <person name="Schmutz J."/>
            <person name="Mitros T."/>
            <person name="Mozaffari S.V."/>
            <person name="Suzuki Y."/>
            <person name="Haramoto Y."/>
            <person name="Yamamoto T.S."/>
            <person name="Takagi C."/>
            <person name="Heald R."/>
            <person name="Miller K."/>
            <person name="Haudenschild C."/>
            <person name="Kitzman J."/>
            <person name="Nakayama T."/>
            <person name="Izutsu Y."/>
            <person name="Robert J."/>
            <person name="Fortriede J."/>
            <person name="Burns K."/>
            <person name="Lotay V."/>
            <person name="Karimi K."/>
            <person name="Yasuoka Y."/>
            <person name="Dichmann D.S."/>
            <person name="Flajnik M.F."/>
            <person name="Houston D.W."/>
            <person name="Shendure J."/>
            <person name="DuPasquier L."/>
            <person name="Vize P.D."/>
            <person name="Zorn A.M."/>
            <person name="Ito M."/>
            <person name="Marcotte E.M."/>
            <person name="Wallingford J.B."/>
            <person name="Ito Y."/>
            <person name="Asashima M."/>
            <person name="Ueno N."/>
            <person name="Matsuda Y."/>
            <person name="Veenstra G.J."/>
            <person name="Fujiyama A."/>
            <person name="Harland R.M."/>
            <person name="Taira M."/>
            <person name="Rokhsar D.S."/>
        </authorList>
    </citation>
    <scope>NUCLEOTIDE SEQUENCE [LARGE SCALE GENOMIC DNA]</scope>
    <source>
        <strain evidence="3">J</strain>
    </source>
</reference>
<gene>
    <name evidence="2" type="ORF">XELAEV_18021507mg</name>
</gene>
<evidence type="ECO:0000313" key="3">
    <source>
        <dbReference type="Proteomes" id="UP000694892"/>
    </source>
</evidence>
<dbReference type="Proteomes" id="UP000694892">
    <property type="component" value="Chromosome 3S"/>
</dbReference>
<keyword evidence="1" id="KW-0812">Transmembrane</keyword>
<keyword evidence="1" id="KW-0472">Membrane</keyword>
<evidence type="ECO:0000313" key="2">
    <source>
        <dbReference type="EMBL" id="OCT87807.1"/>
    </source>
</evidence>
<proteinExistence type="predicted"/>
<accession>A0A974DBW1</accession>
<dbReference type="EMBL" id="CM004471">
    <property type="protein sequence ID" value="OCT87807.1"/>
    <property type="molecule type" value="Genomic_DNA"/>
</dbReference>
<name>A0A974DBW1_XENLA</name>
<organism evidence="2 3">
    <name type="scientific">Xenopus laevis</name>
    <name type="common">African clawed frog</name>
    <dbReference type="NCBI Taxonomy" id="8355"/>
    <lineage>
        <taxon>Eukaryota</taxon>
        <taxon>Metazoa</taxon>
        <taxon>Chordata</taxon>
        <taxon>Craniata</taxon>
        <taxon>Vertebrata</taxon>
        <taxon>Euteleostomi</taxon>
        <taxon>Amphibia</taxon>
        <taxon>Batrachia</taxon>
        <taxon>Anura</taxon>
        <taxon>Pipoidea</taxon>
        <taxon>Pipidae</taxon>
        <taxon>Xenopodinae</taxon>
        <taxon>Xenopus</taxon>
        <taxon>Xenopus</taxon>
    </lineage>
</organism>
<protein>
    <submittedName>
        <fullName evidence="2">Uncharacterized protein</fullName>
    </submittedName>
</protein>
<evidence type="ECO:0000256" key="1">
    <source>
        <dbReference type="SAM" id="Phobius"/>
    </source>
</evidence>
<sequence length="107" mass="12754">MRCIFLHIEAQSSVIAAWKQSYQNYKCYFIGLNIMWMFSIFFFVNLVNSVYHFFWSPLVQTCFYFIKVALVLYVVVIMENYTGVPQLQRCYVLATHGKYIYSSEHTT</sequence>
<feature type="transmembrane region" description="Helical" evidence="1">
    <location>
        <begin position="27"/>
        <end position="47"/>
    </location>
</feature>
<keyword evidence="1" id="KW-1133">Transmembrane helix</keyword>
<dbReference type="AlphaFoldDB" id="A0A974DBW1"/>